<sequence length="264" mass="27653">MIVKATLVCTAILCAGLGIASPGRTADITPLAPEAKAIESPSGWTFTVAPYFWGAGISGDIGQFGLPEVQVDADFGDILKNLDFAFMGAGEARYDRYSIFGDIIYTKLGADANTRNGILADSVDVTSKVFSGLVGVGYSVLEDQTGHLDVVGGIKVWSVDTTISFNGGLLGGIEANDNATWADAVVGIRGNYFFTPEIYLTGWGLVGGGGADVDWDVALGVGYKFNDAISAVAGYRALGVNYDNDGFVFDVVEQGPILGIAFRF</sequence>
<dbReference type="AlphaFoldDB" id="A0A1L5NWP5"/>
<evidence type="ECO:0000313" key="3">
    <source>
        <dbReference type="Proteomes" id="UP000184749"/>
    </source>
</evidence>
<feature type="chain" id="PRO_5013312834" description="Outer membrane protein" evidence="1">
    <location>
        <begin position="21"/>
        <end position="264"/>
    </location>
</feature>
<feature type="signal peptide" evidence="1">
    <location>
        <begin position="1"/>
        <end position="20"/>
    </location>
</feature>
<dbReference type="Proteomes" id="UP000184749">
    <property type="component" value="Plasmid pRgalIE4872d"/>
</dbReference>
<keyword evidence="1" id="KW-0732">Signal</keyword>
<evidence type="ECO:0008006" key="4">
    <source>
        <dbReference type="Google" id="ProtNLM"/>
    </source>
</evidence>
<geneLocation type="plasmid" evidence="3">
    <name>prgalie4872d</name>
</geneLocation>
<organism evidence="2 3">
    <name type="scientific">Rhizobium gallicum</name>
    <dbReference type="NCBI Taxonomy" id="56730"/>
    <lineage>
        <taxon>Bacteria</taxon>
        <taxon>Pseudomonadati</taxon>
        <taxon>Pseudomonadota</taxon>
        <taxon>Alphaproteobacteria</taxon>
        <taxon>Hyphomicrobiales</taxon>
        <taxon>Rhizobiaceae</taxon>
        <taxon>Rhizobium/Agrobacterium group</taxon>
        <taxon>Rhizobium</taxon>
    </lineage>
</organism>
<reference evidence="2 3" key="1">
    <citation type="submission" date="2016-09" db="EMBL/GenBank/DDBJ databases">
        <title>The complete genome sequences of Rhizobium gallicum, symbiovars gallicum and phaseoli, symbionts associated to common bean (Phaseolus vulgaris).</title>
        <authorList>
            <person name="Bustos P."/>
            <person name="Santamaria R.I."/>
            <person name="Perez-Carrascal O.M."/>
            <person name="Juarez S."/>
            <person name="Lozano L."/>
            <person name="Martinez-Flores I."/>
            <person name="Martinez-Romero E."/>
            <person name="Cevallos M."/>
            <person name="Romero D."/>
            <person name="Davila G."/>
            <person name="Gonzalez V."/>
        </authorList>
    </citation>
    <scope>NUCLEOTIDE SEQUENCE [LARGE SCALE GENOMIC DNA]</scope>
    <source>
        <strain evidence="2 3">IE4872</strain>
        <plasmid evidence="3">prgalie4872d</plasmid>
    </source>
</reference>
<evidence type="ECO:0000313" key="2">
    <source>
        <dbReference type="EMBL" id="APO72279.1"/>
    </source>
</evidence>
<accession>A0A1L5NWP5</accession>
<proteinExistence type="predicted"/>
<gene>
    <name evidence="2" type="ORF">IE4872_PD01761</name>
</gene>
<dbReference type="EMBL" id="CP017105">
    <property type="protein sequence ID" value="APO72279.1"/>
    <property type="molecule type" value="Genomic_DNA"/>
</dbReference>
<evidence type="ECO:0000256" key="1">
    <source>
        <dbReference type="SAM" id="SignalP"/>
    </source>
</evidence>
<keyword evidence="2" id="KW-0614">Plasmid</keyword>
<dbReference type="RefSeq" id="WP_156886632.1">
    <property type="nucleotide sequence ID" value="NZ_CP017105.1"/>
</dbReference>
<protein>
    <recommendedName>
        <fullName evidence="4">Outer membrane protein</fullName>
    </recommendedName>
</protein>
<name>A0A1L5NWP5_9HYPH</name>
<dbReference type="OrthoDB" id="6555107at2"/>